<dbReference type="Gene3D" id="1.10.630.10">
    <property type="entry name" value="Cytochrome P450"/>
    <property type="match status" value="1"/>
</dbReference>
<keyword evidence="5 7" id="KW-0408">Iron</keyword>
<evidence type="ECO:0000256" key="6">
    <source>
        <dbReference type="ARBA" id="ARBA00023033"/>
    </source>
</evidence>
<feature type="transmembrane region" description="Helical" evidence="8">
    <location>
        <begin position="234"/>
        <end position="253"/>
    </location>
</feature>
<evidence type="ECO:0000313" key="10">
    <source>
        <dbReference type="Proteomes" id="UP001175000"/>
    </source>
</evidence>
<feature type="transmembrane region" description="Helical" evidence="8">
    <location>
        <begin position="30"/>
        <end position="49"/>
    </location>
</feature>
<dbReference type="InterPro" id="IPR036396">
    <property type="entry name" value="Cyt_P450_sf"/>
</dbReference>
<dbReference type="GO" id="GO:0016705">
    <property type="term" value="F:oxidoreductase activity, acting on paired donors, with incorporation or reduction of molecular oxygen"/>
    <property type="evidence" value="ECO:0007669"/>
    <property type="project" value="InterPro"/>
</dbReference>
<dbReference type="Pfam" id="PF00067">
    <property type="entry name" value="p450"/>
    <property type="match status" value="1"/>
</dbReference>
<evidence type="ECO:0000256" key="3">
    <source>
        <dbReference type="ARBA" id="ARBA00022617"/>
    </source>
</evidence>
<keyword evidence="6" id="KW-0503">Monooxygenase</keyword>
<dbReference type="Proteomes" id="UP001175000">
    <property type="component" value="Unassembled WGS sequence"/>
</dbReference>
<keyword evidence="8" id="KW-0472">Membrane</keyword>
<evidence type="ECO:0000256" key="7">
    <source>
        <dbReference type="PIRSR" id="PIRSR602403-1"/>
    </source>
</evidence>
<dbReference type="PANTHER" id="PTHR24305:SF168">
    <property type="entry name" value="P450, PUTATIVE (EUROFUNG)-RELATED"/>
    <property type="match status" value="1"/>
</dbReference>
<reference evidence="9" key="1">
    <citation type="submission" date="2023-06" db="EMBL/GenBank/DDBJ databases">
        <title>Genome-scale phylogeny and comparative genomics of the fungal order Sordariales.</title>
        <authorList>
            <consortium name="Lawrence Berkeley National Laboratory"/>
            <person name="Hensen N."/>
            <person name="Bonometti L."/>
            <person name="Westerberg I."/>
            <person name="Brannstrom I.O."/>
            <person name="Guillou S."/>
            <person name="Cros-Aarteil S."/>
            <person name="Calhoun S."/>
            <person name="Haridas S."/>
            <person name="Kuo A."/>
            <person name="Mondo S."/>
            <person name="Pangilinan J."/>
            <person name="Riley R."/>
            <person name="Labutti K."/>
            <person name="Andreopoulos B."/>
            <person name="Lipzen A."/>
            <person name="Chen C."/>
            <person name="Yanf M."/>
            <person name="Daum C."/>
            <person name="Ng V."/>
            <person name="Clum A."/>
            <person name="Steindorff A."/>
            <person name="Ohm R."/>
            <person name="Martin F."/>
            <person name="Silar P."/>
            <person name="Natvig D."/>
            <person name="Lalanne C."/>
            <person name="Gautier V."/>
            <person name="Ament-Velasquez S.L."/>
            <person name="Kruys A."/>
            <person name="Hutchinson M.I."/>
            <person name="Powell A.J."/>
            <person name="Barry K."/>
            <person name="Miller A.N."/>
            <person name="Grigoriev I.V."/>
            <person name="Debuchy R."/>
            <person name="Gladieux P."/>
            <person name="Thoren M.H."/>
            <person name="Johannesson H."/>
        </authorList>
    </citation>
    <scope>NUCLEOTIDE SEQUENCE</scope>
    <source>
        <strain evidence="9">CBS 606.72</strain>
    </source>
</reference>
<gene>
    <name evidence="9" type="ORF">B0T14DRAFT_531423</name>
</gene>
<dbReference type="PANTHER" id="PTHR24305">
    <property type="entry name" value="CYTOCHROME P450"/>
    <property type="match status" value="1"/>
</dbReference>
<dbReference type="GO" id="GO:0005506">
    <property type="term" value="F:iron ion binding"/>
    <property type="evidence" value="ECO:0007669"/>
    <property type="project" value="InterPro"/>
</dbReference>
<evidence type="ECO:0000256" key="4">
    <source>
        <dbReference type="ARBA" id="ARBA00022723"/>
    </source>
</evidence>
<dbReference type="SUPFAM" id="SSF48264">
    <property type="entry name" value="Cytochrome P450"/>
    <property type="match status" value="1"/>
</dbReference>
<feature type="binding site" description="axial binding residue" evidence="7">
    <location>
        <position position="463"/>
    </location>
    <ligand>
        <name>heme</name>
        <dbReference type="ChEBI" id="CHEBI:30413"/>
    </ligand>
    <ligandPart>
        <name>Fe</name>
        <dbReference type="ChEBI" id="CHEBI:18248"/>
    </ligandPart>
</feature>
<keyword evidence="8" id="KW-1133">Transmembrane helix</keyword>
<accession>A0AA39TTF2</accession>
<keyword evidence="8" id="KW-0812">Transmembrane</keyword>
<keyword evidence="6" id="KW-0560">Oxidoreductase</keyword>
<dbReference type="InterPro" id="IPR050121">
    <property type="entry name" value="Cytochrome_P450_monoxygenase"/>
</dbReference>
<keyword evidence="3 7" id="KW-0349">Heme</keyword>
<dbReference type="PRINTS" id="PR00385">
    <property type="entry name" value="P450"/>
</dbReference>
<dbReference type="PRINTS" id="PR00465">
    <property type="entry name" value="EP450IV"/>
</dbReference>
<protein>
    <submittedName>
        <fullName evidence="9">Cytochrome P450</fullName>
    </submittedName>
</protein>
<evidence type="ECO:0000313" key="9">
    <source>
        <dbReference type="EMBL" id="KAK0612002.1"/>
    </source>
</evidence>
<evidence type="ECO:0000256" key="5">
    <source>
        <dbReference type="ARBA" id="ARBA00023004"/>
    </source>
</evidence>
<dbReference type="CDD" id="cd11060">
    <property type="entry name" value="CYP57A1-like"/>
    <property type="match status" value="1"/>
</dbReference>
<dbReference type="InterPro" id="IPR002403">
    <property type="entry name" value="Cyt_P450_E_grp-IV"/>
</dbReference>
<evidence type="ECO:0000256" key="2">
    <source>
        <dbReference type="ARBA" id="ARBA00010617"/>
    </source>
</evidence>
<name>A0AA39TTF2_9PEZI</name>
<comment type="similarity">
    <text evidence="2">Belongs to the cytochrome P450 family.</text>
</comment>
<dbReference type="InterPro" id="IPR001128">
    <property type="entry name" value="Cyt_P450"/>
</dbReference>
<keyword evidence="10" id="KW-1185">Reference proteome</keyword>
<dbReference type="GO" id="GO:0004497">
    <property type="term" value="F:monooxygenase activity"/>
    <property type="evidence" value="ECO:0007669"/>
    <property type="project" value="UniProtKB-KW"/>
</dbReference>
<dbReference type="EMBL" id="JAULSU010000007">
    <property type="protein sequence ID" value="KAK0612002.1"/>
    <property type="molecule type" value="Genomic_DNA"/>
</dbReference>
<sequence length="522" mass="58419">MSAASDFQAFAQRVSGAVEVAKAAAFSQPYLTATGFMVAAYLTYSYLAYARLKHFPGPKLAGWTRIPLILWHMGGRVHLKFQEISETYGPIAVIAPGVLLTSDPELMRRMAAPKSRYKRNVWYMAFRFNPDKDHIGCERDNEAHSQMKFKLAPGYSGREIVDLEDKIDANIAALIKLVEDSYLSAPTETKAFDLAQKVQYFTADTIGDVAFGKPIGFLQTDSDMYDYLKTSAEGFPFFTMLSLFPWLMNILALDIVKKYMPSAKDTVGMGRIMGLAQETVEKRYPPKGGEPHQDMLASWIRHGLTKEEAKSETVLQILAGAETAATAIRMILFHVYSNPCVLSRLRVEIRDARPSSPITNAEASRMPYLQAVIKEAIRICPPITGDILKDVPPEGDTYNGQFLPGGTVIGYSMVAMLRDKKTFGEDAATFRPERFLPEGASEDELHKRDAVVEGAFAFGRWRCLGRNIAQLEMNKVIPEIIRKFDLSLVYPTEPFKNYSAGIQIQWDMWMRATRISDGGLSH</sequence>
<organism evidence="9 10">
    <name type="scientific">Immersiella caudata</name>
    <dbReference type="NCBI Taxonomy" id="314043"/>
    <lineage>
        <taxon>Eukaryota</taxon>
        <taxon>Fungi</taxon>
        <taxon>Dikarya</taxon>
        <taxon>Ascomycota</taxon>
        <taxon>Pezizomycotina</taxon>
        <taxon>Sordariomycetes</taxon>
        <taxon>Sordariomycetidae</taxon>
        <taxon>Sordariales</taxon>
        <taxon>Lasiosphaeriaceae</taxon>
        <taxon>Immersiella</taxon>
    </lineage>
</organism>
<evidence type="ECO:0000256" key="1">
    <source>
        <dbReference type="ARBA" id="ARBA00001971"/>
    </source>
</evidence>
<keyword evidence="4 7" id="KW-0479">Metal-binding</keyword>
<dbReference type="AlphaFoldDB" id="A0AA39TTF2"/>
<comment type="caution">
    <text evidence="9">The sequence shown here is derived from an EMBL/GenBank/DDBJ whole genome shotgun (WGS) entry which is preliminary data.</text>
</comment>
<proteinExistence type="inferred from homology"/>
<evidence type="ECO:0000256" key="8">
    <source>
        <dbReference type="SAM" id="Phobius"/>
    </source>
</evidence>
<comment type="cofactor">
    <cofactor evidence="1 7">
        <name>heme</name>
        <dbReference type="ChEBI" id="CHEBI:30413"/>
    </cofactor>
</comment>
<dbReference type="GO" id="GO:0020037">
    <property type="term" value="F:heme binding"/>
    <property type="evidence" value="ECO:0007669"/>
    <property type="project" value="InterPro"/>
</dbReference>